<evidence type="ECO:0000313" key="1">
    <source>
        <dbReference type="EMBL" id="QHU27849.1"/>
    </source>
</evidence>
<dbReference type="GO" id="GO:0003676">
    <property type="term" value="F:nucleic acid binding"/>
    <property type="evidence" value="ECO:0007669"/>
    <property type="project" value="InterPro"/>
</dbReference>
<proteinExistence type="predicted"/>
<evidence type="ECO:0008006" key="2">
    <source>
        <dbReference type="Google" id="ProtNLM"/>
    </source>
</evidence>
<name>A0A6C0LA55_9ZZZZ</name>
<dbReference type="InterPro" id="IPR036397">
    <property type="entry name" value="RNaseH_sf"/>
</dbReference>
<dbReference type="EMBL" id="MN740463">
    <property type="protein sequence ID" value="QHU27849.1"/>
    <property type="molecule type" value="Genomic_DNA"/>
</dbReference>
<dbReference type="SUPFAM" id="SSF53098">
    <property type="entry name" value="Ribonuclease H-like"/>
    <property type="match status" value="1"/>
</dbReference>
<organism evidence="1">
    <name type="scientific">viral metagenome</name>
    <dbReference type="NCBI Taxonomy" id="1070528"/>
    <lineage>
        <taxon>unclassified sequences</taxon>
        <taxon>metagenomes</taxon>
        <taxon>organismal metagenomes</taxon>
    </lineage>
</organism>
<dbReference type="AlphaFoldDB" id="A0A6C0LA55"/>
<accession>A0A6C0LA55</accession>
<dbReference type="Gene3D" id="3.30.420.10">
    <property type="entry name" value="Ribonuclease H-like superfamily/Ribonuclease H"/>
    <property type="match status" value="1"/>
</dbReference>
<reference evidence="1" key="1">
    <citation type="journal article" date="2020" name="Nature">
        <title>Giant virus diversity and host interactions through global metagenomics.</title>
        <authorList>
            <person name="Schulz F."/>
            <person name="Roux S."/>
            <person name="Paez-Espino D."/>
            <person name="Jungbluth S."/>
            <person name="Walsh D.A."/>
            <person name="Denef V.J."/>
            <person name="McMahon K.D."/>
            <person name="Konstantinidis K.T."/>
            <person name="Eloe-Fadrosh E.A."/>
            <person name="Kyrpides N.C."/>
            <person name="Woyke T."/>
        </authorList>
    </citation>
    <scope>NUCLEOTIDE SEQUENCE</scope>
    <source>
        <strain evidence="1">GVMAG-M-3300027769-26</strain>
    </source>
</reference>
<protein>
    <recommendedName>
        <fullName evidence="2">Holliday junction resolvase</fullName>
    </recommendedName>
</protein>
<dbReference type="InterPro" id="IPR012337">
    <property type="entry name" value="RNaseH-like_sf"/>
</dbReference>
<sequence>MIYVSFDIGVKNLALCILRKTEILEILEWRIIELASSKKEIKGIDDISERIYIEMDNIIGGLKNRGINMIDYVLIENQPSNLNGIMKTIQHIIYGYFSLIKYWDKEVGNVVLVNASLKTKNHIYVINMEANAAKPGAGTGAGDGGEARNKKGFRRDKYKNNKMLSIELCREYISENEQLKKRFNENKKKDDLSDACLQAVSYIRSTTKGDITNKYNKLYSSGICCNENNEEEEAT</sequence>